<accession>A0A3B0SAK2</accession>
<dbReference type="PANTHER" id="PTHR46417:SF1">
    <property type="entry name" value="TRNA (GUANINE-N(1)-)-METHYLTRANSFERASE"/>
    <property type="match status" value="1"/>
</dbReference>
<evidence type="ECO:0000256" key="13">
    <source>
        <dbReference type="ARBA" id="ARBA00033392"/>
    </source>
</evidence>
<dbReference type="EC" id="2.1.1.228" evidence="5"/>
<dbReference type="Gene3D" id="1.10.1270.20">
    <property type="entry name" value="tRNA(m1g37)methyltransferase, domain 2"/>
    <property type="match status" value="1"/>
</dbReference>
<keyword evidence="10" id="KW-0949">S-adenosyl-L-methionine</keyword>
<dbReference type="InterPro" id="IPR029026">
    <property type="entry name" value="tRNA_m1G_MTases_N"/>
</dbReference>
<dbReference type="NCBIfam" id="NF000648">
    <property type="entry name" value="PRK00026.1"/>
    <property type="match status" value="1"/>
</dbReference>
<evidence type="ECO:0000259" key="15">
    <source>
        <dbReference type="Pfam" id="PF01746"/>
    </source>
</evidence>
<evidence type="ECO:0000256" key="12">
    <source>
        <dbReference type="ARBA" id="ARBA00029736"/>
    </source>
</evidence>
<comment type="catalytic activity">
    <reaction evidence="14">
        <text>guanosine(37) in tRNA + S-adenosyl-L-methionine = N(1)-methylguanosine(37) in tRNA + S-adenosyl-L-homocysteine + H(+)</text>
        <dbReference type="Rhea" id="RHEA:36899"/>
        <dbReference type="Rhea" id="RHEA-COMP:10145"/>
        <dbReference type="Rhea" id="RHEA-COMP:10147"/>
        <dbReference type="ChEBI" id="CHEBI:15378"/>
        <dbReference type="ChEBI" id="CHEBI:57856"/>
        <dbReference type="ChEBI" id="CHEBI:59789"/>
        <dbReference type="ChEBI" id="CHEBI:73542"/>
        <dbReference type="ChEBI" id="CHEBI:74269"/>
        <dbReference type="EC" id="2.1.1.228"/>
    </reaction>
</comment>
<dbReference type="GO" id="GO:0002939">
    <property type="term" value="P:tRNA N1-guanine methylation"/>
    <property type="evidence" value="ECO:0007669"/>
    <property type="project" value="TreeGrafter"/>
</dbReference>
<dbReference type="NCBIfam" id="TIGR00088">
    <property type="entry name" value="trmD"/>
    <property type="match status" value="1"/>
</dbReference>
<evidence type="ECO:0000256" key="8">
    <source>
        <dbReference type="ARBA" id="ARBA00022603"/>
    </source>
</evidence>
<organism evidence="16">
    <name type="scientific">hydrothermal vent metagenome</name>
    <dbReference type="NCBI Taxonomy" id="652676"/>
    <lineage>
        <taxon>unclassified sequences</taxon>
        <taxon>metagenomes</taxon>
        <taxon>ecological metagenomes</taxon>
    </lineage>
</organism>
<dbReference type="PIRSF" id="PIRSF000386">
    <property type="entry name" value="tRNA_mtase"/>
    <property type="match status" value="1"/>
</dbReference>
<keyword evidence="9 16" id="KW-0808">Transferase</keyword>
<dbReference type="AlphaFoldDB" id="A0A3B0SAK2"/>
<dbReference type="InterPro" id="IPR023148">
    <property type="entry name" value="tRNA_m1G_MeTrfase_C_sf"/>
</dbReference>
<evidence type="ECO:0000256" key="10">
    <source>
        <dbReference type="ARBA" id="ARBA00022691"/>
    </source>
</evidence>
<keyword evidence="7" id="KW-0963">Cytoplasm</keyword>
<proteinExistence type="inferred from homology"/>
<comment type="subunit">
    <text evidence="4">Homodimer.</text>
</comment>
<comment type="similarity">
    <text evidence="3">Belongs to the RNA methyltransferase TrmD family.</text>
</comment>
<evidence type="ECO:0000256" key="6">
    <source>
        <dbReference type="ARBA" id="ARBA00014679"/>
    </source>
</evidence>
<dbReference type="CDD" id="cd18080">
    <property type="entry name" value="TrmD-like"/>
    <property type="match status" value="1"/>
</dbReference>
<dbReference type="InterPro" id="IPR029028">
    <property type="entry name" value="Alpha/beta_knot_MTases"/>
</dbReference>
<keyword evidence="11" id="KW-0819">tRNA processing</keyword>
<comment type="function">
    <text evidence="1">Specifically methylates guanosine-37 in various tRNAs.</text>
</comment>
<comment type="subcellular location">
    <subcellularLocation>
        <location evidence="2">Cytoplasm</location>
    </subcellularLocation>
</comment>
<dbReference type="Gene3D" id="3.40.1280.10">
    <property type="match status" value="1"/>
</dbReference>
<dbReference type="HAMAP" id="MF_00605">
    <property type="entry name" value="TrmD"/>
    <property type="match status" value="1"/>
</dbReference>
<dbReference type="InterPro" id="IPR002649">
    <property type="entry name" value="tRNA_m1G_MeTrfase_TrmD"/>
</dbReference>
<dbReference type="EMBL" id="UOEH01000388">
    <property type="protein sequence ID" value="VAW03261.1"/>
    <property type="molecule type" value="Genomic_DNA"/>
</dbReference>
<dbReference type="PANTHER" id="PTHR46417">
    <property type="entry name" value="TRNA (GUANINE-N(1)-)-METHYLTRANSFERASE"/>
    <property type="match status" value="1"/>
</dbReference>
<evidence type="ECO:0000256" key="1">
    <source>
        <dbReference type="ARBA" id="ARBA00002634"/>
    </source>
</evidence>
<keyword evidence="8 16" id="KW-0489">Methyltransferase</keyword>
<evidence type="ECO:0000256" key="5">
    <source>
        <dbReference type="ARBA" id="ARBA00012807"/>
    </source>
</evidence>
<evidence type="ECO:0000256" key="11">
    <source>
        <dbReference type="ARBA" id="ARBA00022694"/>
    </source>
</evidence>
<feature type="domain" description="tRNA methyltransferase TRMD/TRM10-type" evidence="15">
    <location>
        <begin position="4"/>
        <end position="223"/>
    </location>
</feature>
<reference evidence="16" key="1">
    <citation type="submission" date="2018-06" db="EMBL/GenBank/DDBJ databases">
        <authorList>
            <person name="Zhirakovskaya E."/>
        </authorList>
    </citation>
    <scope>NUCLEOTIDE SEQUENCE</scope>
</reference>
<dbReference type="SUPFAM" id="SSF75217">
    <property type="entry name" value="alpha/beta knot"/>
    <property type="match status" value="1"/>
</dbReference>
<evidence type="ECO:0000256" key="2">
    <source>
        <dbReference type="ARBA" id="ARBA00004496"/>
    </source>
</evidence>
<evidence type="ECO:0000313" key="16">
    <source>
        <dbReference type="EMBL" id="VAW03261.1"/>
    </source>
</evidence>
<dbReference type="GO" id="GO:0005829">
    <property type="term" value="C:cytosol"/>
    <property type="evidence" value="ECO:0007669"/>
    <property type="project" value="TreeGrafter"/>
</dbReference>
<gene>
    <name evidence="16" type="ORF">MNBD_ALPHA05-1362</name>
</gene>
<evidence type="ECO:0000256" key="4">
    <source>
        <dbReference type="ARBA" id="ARBA00011738"/>
    </source>
</evidence>
<evidence type="ECO:0000256" key="7">
    <source>
        <dbReference type="ARBA" id="ARBA00022490"/>
    </source>
</evidence>
<name>A0A3B0SAK2_9ZZZZ</name>
<evidence type="ECO:0000256" key="3">
    <source>
        <dbReference type="ARBA" id="ARBA00007630"/>
    </source>
</evidence>
<evidence type="ECO:0000256" key="14">
    <source>
        <dbReference type="ARBA" id="ARBA00047783"/>
    </source>
</evidence>
<sequence>MWRATILTLFPEMFPGPLDASVLGRGRAEGHWALDTVNIRDFSDNKYGSVDDTPAGGGAGLVMRADILSCAIDAVPKDSRPVLCLSPRGAPFTQARAHKLASGGGLVAICGRFEGMDERIFAARDIEEVSIGDFVLAGGEIGAMALIEACVRLIPGVLGSASSVREESFEGGLLEYPQYTRPREFEGRAIPAVLLSGDHQRIADWRREEAEKITRTRRPDLWERFLSHGPIRRDKNKEPKR</sequence>
<dbReference type="GO" id="GO:0052906">
    <property type="term" value="F:tRNA (guanine(37)-N1)-methyltransferase activity"/>
    <property type="evidence" value="ECO:0007669"/>
    <property type="project" value="UniProtKB-EC"/>
</dbReference>
<protein>
    <recommendedName>
        <fullName evidence="6">tRNA (guanine-N(1)-)-methyltransferase</fullName>
        <ecNumber evidence="5">2.1.1.228</ecNumber>
    </recommendedName>
    <alternativeName>
        <fullName evidence="12">M1G-methyltransferase</fullName>
    </alternativeName>
    <alternativeName>
        <fullName evidence="13">tRNA [GM37] methyltransferase</fullName>
    </alternativeName>
</protein>
<dbReference type="InterPro" id="IPR016009">
    <property type="entry name" value="tRNA_MeTrfase_TRMD/TRM10"/>
</dbReference>
<evidence type="ECO:0000256" key="9">
    <source>
        <dbReference type="ARBA" id="ARBA00022679"/>
    </source>
</evidence>
<dbReference type="Pfam" id="PF01746">
    <property type="entry name" value="tRNA_m1G_MT"/>
    <property type="match status" value="1"/>
</dbReference>